<dbReference type="Proteomes" id="UP000004245">
    <property type="component" value="Unassembled WGS sequence"/>
</dbReference>
<keyword evidence="5 15" id="KW-0347">Helicase</keyword>
<keyword evidence="6" id="KW-0067">ATP-binding</keyword>
<gene>
    <name evidence="15" type="ORF">HMPREF0724_12791</name>
</gene>
<feature type="domain" description="Helicase ATP-binding" evidence="13">
    <location>
        <begin position="30"/>
        <end position="200"/>
    </location>
</feature>
<keyword evidence="7" id="KW-0238">DNA-binding</keyword>
<keyword evidence="4 15" id="KW-0378">Hydrolase</keyword>
<feature type="domain" description="Helicase C-terminal" evidence="14">
    <location>
        <begin position="224"/>
        <end position="379"/>
    </location>
</feature>
<evidence type="ECO:0000256" key="7">
    <source>
        <dbReference type="ARBA" id="ARBA00023125"/>
    </source>
</evidence>
<dbReference type="GO" id="GO:0006310">
    <property type="term" value="P:DNA recombination"/>
    <property type="evidence" value="ECO:0007669"/>
    <property type="project" value="InterPro"/>
</dbReference>
<dbReference type="InterPro" id="IPR011545">
    <property type="entry name" value="DEAD/DEAH_box_helicase_dom"/>
</dbReference>
<evidence type="ECO:0000256" key="3">
    <source>
        <dbReference type="ARBA" id="ARBA00022741"/>
    </source>
</evidence>
<evidence type="ECO:0000256" key="12">
    <source>
        <dbReference type="ARBA" id="ARBA00044550"/>
    </source>
</evidence>
<dbReference type="InterPro" id="IPR032284">
    <property type="entry name" value="RecQ_Zn-bd"/>
</dbReference>
<dbReference type="SUPFAM" id="SSF52540">
    <property type="entry name" value="P-loop containing nucleoside triphosphate hydrolases"/>
    <property type="match status" value="1"/>
</dbReference>
<keyword evidence="8" id="KW-0413">Isomerase</keyword>
<comment type="caution">
    <text evidence="15">The sequence shown here is derived from an EMBL/GenBank/DDBJ whole genome shotgun (WGS) entry which is preliminary data.</text>
</comment>
<evidence type="ECO:0000256" key="5">
    <source>
        <dbReference type="ARBA" id="ARBA00022806"/>
    </source>
</evidence>
<evidence type="ECO:0000259" key="14">
    <source>
        <dbReference type="PROSITE" id="PS51194"/>
    </source>
</evidence>
<proteinExistence type="inferred from homology"/>
<evidence type="ECO:0000256" key="6">
    <source>
        <dbReference type="ARBA" id="ARBA00022840"/>
    </source>
</evidence>
<dbReference type="AlphaFoldDB" id="E9T407"/>
<reference evidence="15" key="1">
    <citation type="submission" date="2011-01" db="EMBL/GenBank/DDBJ databases">
        <authorList>
            <person name="Muzny D."/>
            <person name="Qin X."/>
            <person name="Buhay C."/>
            <person name="Dugan-Rocha S."/>
            <person name="Ding Y."/>
            <person name="Chen G."/>
            <person name="Hawes A."/>
            <person name="Holder M."/>
            <person name="Jhangiani S."/>
            <person name="Johnson A."/>
            <person name="Khan Z."/>
            <person name="Li Z."/>
            <person name="Liu W."/>
            <person name="Liu X."/>
            <person name="Perez L."/>
            <person name="Shen H."/>
            <person name="Wang Q."/>
            <person name="Watt J."/>
            <person name="Xi L."/>
            <person name="Xin Y."/>
            <person name="Zhou J."/>
            <person name="Deng J."/>
            <person name="Jiang H."/>
            <person name="Liu Y."/>
            <person name="Qu J."/>
            <person name="Song X.-Z."/>
            <person name="Zhang L."/>
            <person name="Villasana D."/>
            <person name="Johnson A."/>
            <person name="Liu J."/>
            <person name="Liyanage D."/>
            <person name="Lorensuhewa L."/>
            <person name="Robinson T."/>
            <person name="Song A."/>
            <person name="Song B.-B."/>
            <person name="Dinh H."/>
            <person name="Thornton R."/>
            <person name="Coyle M."/>
            <person name="Francisco L."/>
            <person name="Jackson L."/>
            <person name="Javaid M."/>
            <person name="Korchina V."/>
            <person name="Kovar C."/>
            <person name="Mata R."/>
            <person name="Mathew T."/>
            <person name="Ngo R."/>
            <person name="Nguyen L."/>
            <person name="Nguyen N."/>
            <person name="Okwuonu G."/>
            <person name="Ongeri F."/>
            <person name="Pham C."/>
            <person name="Simmons D."/>
            <person name="Wilczek-Boney K."/>
            <person name="Hale W."/>
            <person name="Jakkamsetti A."/>
            <person name="Pham P."/>
            <person name="Ruth R."/>
            <person name="San Lucas F."/>
            <person name="Warren J."/>
            <person name="Zhang J."/>
            <person name="Zhao Z."/>
            <person name="Zhou C."/>
            <person name="Zhu D."/>
            <person name="Lee S."/>
            <person name="Bess C."/>
            <person name="Blankenburg K."/>
            <person name="Forbes L."/>
            <person name="Fu Q."/>
            <person name="Gubbala S."/>
            <person name="Hirani K."/>
            <person name="Jayaseelan J.C."/>
            <person name="Lara F."/>
            <person name="Munidasa M."/>
            <person name="Palculict T."/>
            <person name="Patil S."/>
            <person name="Pu L.-L."/>
            <person name="Saada N."/>
            <person name="Tang L."/>
            <person name="Weissenberger G."/>
            <person name="Zhu Y."/>
            <person name="Hemphill L."/>
            <person name="Shang Y."/>
            <person name="Youmans B."/>
            <person name="Ayvaz T."/>
            <person name="Ross M."/>
            <person name="Santibanez J."/>
            <person name="Aqrawi P."/>
            <person name="Gross S."/>
            <person name="Joshi V."/>
            <person name="Fowler G."/>
            <person name="Nazareth L."/>
            <person name="Reid J."/>
            <person name="Worley K."/>
            <person name="Petrosino J."/>
            <person name="Highlander S."/>
            <person name="Gibbs R."/>
        </authorList>
    </citation>
    <scope>NUCLEOTIDE SEQUENCE [LARGE SCALE GENOMIC DNA]</scope>
    <source>
        <strain evidence="15">ATCC 33707</strain>
    </source>
</reference>
<keyword evidence="3" id="KW-0547">Nucleotide-binding</keyword>
<dbReference type="GO" id="GO:0046872">
    <property type="term" value="F:metal ion binding"/>
    <property type="evidence" value="ECO:0007669"/>
    <property type="project" value="UniProtKB-KW"/>
</dbReference>
<keyword evidence="2" id="KW-0479">Metal-binding</keyword>
<dbReference type="GO" id="GO:0005524">
    <property type="term" value="F:ATP binding"/>
    <property type="evidence" value="ECO:0007669"/>
    <property type="project" value="UniProtKB-KW"/>
</dbReference>
<evidence type="ECO:0000256" key="9">
    <source>
        <dbReference type="ARBA" id="ARBA00034617"/>
    </source>
</evidence>
<dbReference type="Gene3D" id="3.40.50.300">
    <property type="entry name" value="P-loop containing nucleotide triphosphate hydrolases"/>
    <property type="match status" value="2"/>
</dbReference>
<dbReference type="EMBL" id="ADNW02000013">
    <property type="protein sequence ID" value="EGD22974.1"/>
    <property type="molecule type" value="Genomic_DNA"/>
</dbReference>
<dbReference type="NCBIfam" id="TIGR00614">
    <property type="entry name" value="recQ_fam"/>
    <property type="match status" value="1"/>
</dbReference>
<dbReference type="GO" id="GO:0005737">
    <property type="term" value="C:cytoplasm"/>
    <property type="evidence" value="ECO:0007669"/>
    <property type="project" value="TreeGrafter"/>
</dbReference>
<dbReference type="Pfam" id="PF00270">
    <property type="entry name" value="DEAD"/>
    <property type="match status" value="1"/>
</dbReference>
<dbReference type="InterPro" id="IPR014001">
    <property type="entry name" value="Helicase_ATP-bd"/>
</dbReference>
<dbReference type="SMART" id="SM00487">
    <property type="entry name" value="DEXDc"/>
    <property type="match status" value="1"/>
</dbReference>
<dbReference type="CDD" id="cd17920">
    <property type="entry name" value="DEXHc_RecQ"/>
    <property type="match status" value="1"/>
</dbReference>
<dbReference type="GO" id="GO:0016787">
    <property type="term" value="F:hydrolase activity"/>
    <property type="evidence" value="ECO:0007669"/>
    <property type="project" value="UniProtKB-KW"/>
</dbReference>
<dbReference type="SMART" id="SM00490">
    <property type="entry name" value="HELICc"/>
    <property type="match status" value="1"/>
</dbReference>
<dbReference type="HOGENOM" id="CLU_001103_9_7_11"/>
<dbReference type="Pfam" id="PF00271">
    <property type="entry name" value="Helicase_C"/>
    <property type="match status" value="1"/>
</dbReference>
<dbReference type="Gene3D" id="1.10.10.10">
    <property type="entry name" value="Winged helix-like DNA-binding domain superfamily/Winged helix DNA-binding domain"/>
    <property type="match status" value="1"/>
</dbReference>
<comment type="similarity">
    <text evidence="1">Belongs to the helicase family. RecQ subfamily.</text>
</comment>
<keyword evidence="16" id="KW-1185">Reference proteome</keyword>
<dbReference type="GO" id="GO:0030894">
    <property type="term" value="C:replisome"/>
    <property type="evidence" value="ECO:0007669"/>
    <property type="project" value="TreeGrafter"/>
</dbReference>
<dbReference type="InterPro" id="IPR001650">
    <property type="entry name" value="Helicase_C-like"/>
</dbReference>
<evidence type="ECO:0000256" key="8">
    <source>
        <dbReference type="ARBA" id="ARBA00023235"/>
    </source>
</evidence>
<name>E9T407_RHOHA</name>
<comment type="catalytic activity">
    <reaction evidence="9">
        <text>Couples ATP hydrolysis with the unwinding of duplex DNA by translocating in the 3'-5' direction.</text>
        <dbReference type="EC" id="5.6.2.4"/>
    </reaction>
</comment>
<dbReference type="GO" id="GO:0003677">
    <property type="term" value="F:DNA binding"/>
    <property type="evidence" value="ECO:0007669"/>
    <property type="project" value="UniProtKB-KW"/>
</dbReference>
<dbReference type="GO" id="GO:0006281">
    <property type="term" value="P:DNA repair"/>
    <property type="evidence" value="ECO:0007669"/>
    <property type="project" value="TreeGrafter"/>
</dbReference>
<dbReference type="Pfam" id="PF16124">
    <property type="entry name" value="RecQ_Zn_bind"/>
    <property type="match status" value="1"/>
</dbReference>
<dbReference type="GO" id="GO:0009378">
    <property type="term" value="F:four-way junction helicase activity"/>
    <property type="evidence" value="ECO:0007669"/>
    <property type="project" value="TreeGrafter"/>
</dbReference>
<dbReference type="PANTHER" id="PTHR13710">
    <property type="entry name" value="DNA HELICASE RECQ FAMILY MEMBER"/>
    <property type="match status" value="1"/>
</dbReference>
<dbReference type="EC" id="5.6.2.4" evidence="10"/>
<dbReference type="GO" id="GO:0043590">
    <property type="term" value="C:bacterial nucleoid"/>
    <property type="evidence" value="ECO:0007669"/>
    <property type="project" value="TreeGrafter"/>
</dbReference>
<evidence type="ECO:0000256" key="10">
    <source>
        <dbReference type="ARBA" id="ARBA00034808"/>
    </source>
</evidence>
<evidence type="ECO:0000256" key="2">
    <source>
        <dbReference type="ARBA" id="ARBA00022723"/>
    </source>
</evidence>
<dbReference type="PROSITE" id="PS51192">
    <property type="entry name" value="HELICASE_ATP_BIND_1"/>
    <property type="match status" value="1"/>
</dbReference>
<dbReference type="InterPro" id="IPR004589">
    <property type="entry name" value="DNA_helicase_ATP-dep_RecQ"/>
</dbReference>
<dbReference type="STRING" id="43767.A6I91_06075"/>
<protein>
    <recommendedName>
        <fullName evidence="11">ATP-dependent DNA helicase RecQ</fullName>
        <ecNumber evidence="10">5.6.2.4</ecNumber>
    </recommendedName>
    <alternativeName>
        <fullName evidence="12">DNA 3'-5' helicase RecQ</fullName>
    </alternativeName>
</protein>
<dbReference type="InterPro" id="IPR002464">
    <property type="entry name" value="DNA/RNA_helicase_DEAH_CS"/>
</dbReference>
<evidence type="ECO:0000256" key="1">
    <source>
        <dbReference type="ARBA" id="ARBA00005446"/>
    </source>
</evidence>
<evidence type="ECO:0000256" key="11">
    <source>
        <dbReference type="ARBA" id="ARBA00044535"/>
    </source>
</evidence>
<dbReference type="InterPro" id="IPR036388">
    <property type="entry name" value="WH-like_DNA-bd_sf"/>
</dbReference>
<evidence type="ECO:0000313" key="15">
    <source>
        <dbReference type="EMBL" id="EGD22974.1"/>
    </source>
</evidence>
<organism evidence="15 16">
    <name type="scientific">Prescottella equi ATCC 33707</name>
    <dbReference type="NCBI Taxonomy" id="525370"/>
    <lineage>
        <taxon>Bacteria</taxon>
        <taxon>Bacillati</taxon>
        <taxon>Actinomycetota</taxon>
        <taxon>Actinomycetes</taxon>
        <taxon>Mycobacteriales</taxon>
        <taxon>Nocardiaceae</taxon>
        <taxon>Prescottella</taxon>
    </lineage>
</organism>
<dbReference type="PROSITE" id="PS51194">
    <property type="entry name" value="HELICASE_CTER"/>
    <property type="match status" value="1"/>
</dbReference>
<dbReference type="GO" id="GO:0043138">
    <property type="term" value="F:3'-5' DNA helicase activity"/>
    <property type="evidence" value="ECO:0007669"/>
    <property type="project" value="UniProtKB-EC"/>
</dbReference>
<evidence type="ECO:0000259" key="13">
    <source>
        <dbReference type="PROSITE" id="PS51192"/>
    </source>
</evidence>
<evidence type="ECO:0000256" key="4">
    <source>
        <dbReference type="ARBA" id="ARBA00022801"/>
    </source>
</evidence>
<dbReference type="RefSeq" id="WP_005518185.1">
    <property type="nucleotide sequence ID" value="NZ_CM001149.1"/>
</dbReference>
<accession>E9T407</accession>
<dbReference type="PROSITE" id="PS00690">
    <property type="entry name" value="DEAH_ATP_HELICASE"/>
    <property type="match status" value="1"/>
</dbReference>
<evidence type="ECO:0000313" key="16">
    <source>
        <dbReference type="Proteomes" id="UP000004245"/>
    </source>
</evidence>
<dbReference type="PANTHER" id="PTHR13710:SF105">
    <property type="entry name" value="ATP-DEPENDENT DNA HELICASE Q1"/>
    <property type="match status" value="1"/>
</dbReference>
<dbReference type="InterPro" id="IPR027417">
    <property type="entry name" value="P-loop_NTPase"/>
</dbReference>
<sequence length="539" mass="58976">MTVTAADELRRVAREDFGWQRLRPGQVEAMTPLLEGRDVVAAMPTGYGKSAVYQVTAALREGMTLVISPLIALEHDQVSGIEAADDAPVALAVNSTLGPRRTAEAWRTVERAGAEYLFLSPEQLVDEATLERLAASDVSLVVVDEAHCISAWGRDFRPDYLRLGAAIDRLGHPPVLALTATASPPVREEIVAQLRMRDPVLVVGGFDRPNIRLEVHRATTAKDKTRELVGAVRQLSGTGLLYVSTRAATQQYARSLAETGLRTAAYHGGMRAADRARVHEGFLADRYDVVVATSAFGLGIDKPDVRFVVHESVPDSLDDYYQQIGRAGRDGADARAVLFYRPEDLALRAFFAAGAPREATLRRIYRALSEQPISLRELRSRTDLRSRTATNAVNLLARAGVVGDGPDGVTWTGVGEDDAVAAAAHVAAVDRRWDRSRVEMMRGYAETRGCRRVFLLDYFGEHPDGPCGNCDRCDDNPRSTTRPGADPFPVDSRVAHRTFGAGVVIRTESDRVTVLFDEVGYRTLSLEALEDTELLRSID</sequence>